<dbReference type="EMBL" id="JAPFFF010000009">
    <property type="protein sequence ID" value="KAK8882574.1"/>
    <property type="molecule type" value="Genomic_DNA"/>
</dbReference>
<comment type="caution">
    <text evidence="1">The sequence shown here is derived from an EMBL/GenBank/DDBJ whole genome shotgun (WGS) entry which is preliminary data.</text>
</comment>
<dbReference type="InterPro" id="IPR016024">
    <property type="entry name" value="ARM-type_fold"/>
</dbReference>
<reference evidence="1 2" key="1">
    <citation type="submission" date="2024-04" db="EMBL/GenBank/DDBJ databases">
        <title>Tritrichomonas musculus Genome.</title>
        <authorList>
            <person name="Alves-Ferreira E."/>
            <person name="Grigg M."/>
            <person name="Lorenzi H."/>
            <person name="Galac M."/>
        </authorList>
    </citation>
    <scope>NUCLEOTIDE SEQUENCE [LARGE SCALE GENOMIC DNA]</scope>
    <source>
        <strain evidence="1 2">EAF2021</strain>
    </source>
</reference>
<gene>
    <name evidence="1" type="ORF">M9Y10_045216</name>
</gene>
<organism evidence="1 2">
    <name type="scientific">Tritrichomonas musculus</name>
    <dbReference type="NCBI Taxonomy" id="1915356"/>
    <lineage>
        <taxon>Eukaryota</taxon>
        <taxon>Metamonada</taxon>
        <taxon>Parabasalia</taxon>
        <taxon>Tritrichomonadida</taxon>
        <taxon>Tritrichomonadidae</taxon>
        <taxon>Tritrichomonas</taxon>
    </lineage>
</organism>
<evidence type="ECO:0000313" key="2">
    <source>
        <dbReference type="Proteomes" id="UP001470230"/>
    </source>
</evidence>
<accession>A0ABR2JUM8</accession>
<protein>
    <submittedName>
        <fullName evidence="1">Uncharacterized protein</fullName>
    </submittedName>
</protein>
<dbReference type="Proteomes" id="UP001470230">
    <property type="component" value="Unassembled WGS sequence"/>
</dbReference>
<name>A0ABR2JUM8_9EUKA</name>
<proteinExistence type="predicted"/>
<keyword evidence="2" id="KW-1185">Reference proteome</keyword>
<sequence>MFFHYKLLLSDVPKQVSFIQSEVFTDISEHPKFSQELNDVAFFQIFLNKALEELHTALEKYDKNAIERIFYLIDKKFIYDPGLIDIFNNFHFPKILIDLLHVDEWKNNYLALSMLSYLIYCSDESVLVFLLQNDLIQIFNSCIIANNDTTQLALLCLGNIIHDTEKQYQNLICQQIDFHSIIPQFNSDDTSIFIALFFMSNVIRVFRIIPSPKLLILVLKKILFRPRNNQGIISYIIQCFYYMIRVDNGVLEFFFDNNNVDDSNVNENDSNMNEIDLNMFVKLYNIYCYKDLDLELKKMIIEFFSEVNKTINLLIKQYPQQENMFIKMLDKMLADTFCSYESLEISKKLCSKCVSICLLLLRSSIKIYKDKFEKSQDNQNDLRHIIRASICLYNGDSYELKDPSLKLLIVIIETFPKNDCFLRYMREKHISDILVDGLFYDNIEVLKGVLRSIHIIVEAFQCTVESYSVIKEFEDLHLDAVIKDLEPYCDDDQEFGEYCQLVMNDIFIRFDDN</sequence>
<evidence type="ECO:0000313" key="1">
    <source>
        <dbReference type="EMBL" id="KAK8882574.1"/>
    </source>
</evidence>
<dbReference type="SUPFAM" id="SSF48371">
    <property type="entry name" value="ARM repeat"/>
    <property type="match status" value="1"/>
</dbReference>